<feature type="transmembrane region" description="Helical" evidence="1">
    <location>
        <begin position="348"/>
        <end position="371"/>
    </location>
</feature>
<reference evidence="2 3" key="1">
    <citation type="submission" date="2016-12" db="EMBL/GenBank/DDBJ databases">
        <authorList>
            <person name="Song W.-J."/>
            <person name="Kurnit D.M."/>
        </authorList>
    </citation>
    <scope>NUCLEOTIDE SEQUENCE [LARGE SCALE GENOMIC DNA]</scope>
    <source>
        <strain evidence="2 3">DSM 12503</strain>
    </source>
</reference>
<keyword evidence="3" id="KW-1185">Reference proteome</keyword>
<feature type="transmembrane region" description="Helical" evidence="1">
    <location>
        <begin position="237"/>
        <end position="257"/>
    </location>
</feature>
<feature type="transmembrane region" description="Helical" evidence="1">
    <location>
        <begin position="306"/>
        <end position="328"/>
    </location>
</feature>
<feature type="transmembrane region" description="Helical" evidence="1">
    <location>
        <begin position="190"/>
        <end position="210"/>
    </location>
</feature>
<organism evidence="2 3">
    <name type="scientific">Anaerocolumna xylanovorans DSM 12503</name>
    <dbReference type="NCBI Taxonomy" id="1121345"/>
    <lineage>
        <taxon>Bacteria</taxon>
        <taxon>Bacillati</taxon>
        <taxon>Bacillota</taxon>
        <taxon>Clostridia</taxon>
        <taxon>Lachnospirales</taxon>
        <taxon>Lachnospiraceae</taxon>
        <taxon>Anaerocolumna</taxon>
    </lineage>
</organism>
<feature type="transmembrane region" description="Helical" evidence="1">
    <location>
        <begin position="421"/>
        <end position="442"/>
    </location>
</feature>
<dbReference type="OrthoDB" id="138672at2"/>
<feature type="transmembrane region" description="Helical" evidence="1">
    <location>
        <begin position="121"/>
        <end position="144"/>
    </location>
</feature>
<accession>A0A1M7YF84</accession>
<feature type="transmembrane region" description="Helical" evidence="1">
    <location>
        <begin position="36"/>
        <end position="59"/>
    </location>
</feature>
<keyword evidence="1" id="KW-0472">Membrane</keyword>
<feature type="transmembrane region" description="Helical" evidence="1">
    <location>
        <begin position="150"/>
        <end position="183"/>
    </location>
</feature>
<sequence>MKEWNMLIRLIKVQFPAVFDLPFLKKGKKKLLSNSISKVLLSAFTVFLLAVSFVYSYGIGKGLESIGRADMLIELAAGVASVAIFFTTVYKIRGIIFDFKDFDFLLSLPLKFTTVVTGRLLLLYLINLPAAVIIMIPAGISYSLITGWDIAALLINLAGMLLLPLFPVTLAAMAGVLIAFIASRFRSSKLINIIFIFTVLLIFMAVPYFGGMGTFESVSRIYPIAALYKRAVWGKKILSIVIYILISLGSFGIFAGVTGKRFIALNTALSKKTGSRKKKALKAQAGSPFLALYTKEVKRYFSSVNYVVNTGFGMVLLTVFSVASLFLPPDFLTKLLKVPNAAEVIKQFLPEFVAFSVAMTCISASSISLEGKNLWLMKSLPLSAGMIFRSKIAVNLVMTVPLVLIDSLLLDVGFGLDFMEFISIVAFGVSISFYTSISGLLFNLLLPKFDWSSEITVIKQSMAVLASIFTGFVAAMLRVAVKSILPAVTGFAALLIGTVLLAAITAILYLFLRKTGEKRFGAF</sequence>
<keyword evidence="1" id="KW-1133">Transmembrane helix</keyword>
<feature type="transmembrane region" description="Helical" evidence="1">
    <location>
        <begin position="71"/>
        <end position="90"/>
    </location>
</feature>
<proteinExistence type="predicted"/>
<evidence type="ECO:0000313" key="3">
    <source>
        <dbReference type="Proteomes" id="UP000184612"/>
    </source>
</evidence>
<dbReference type="RefSeq" id="WP_073589744.1">
    <property type="nucleotide sequence ID" value="NZ_FRFD01000009.1"/>
</dbReference>
<keyword evidence="1" id="KW-0812">Transmembrane</keyword>
<name>A0A1M7YF84_9FIRM</name>
<evidence type="ECO:0000313" key="2">
    <source>
        <dbReference type="EMBL" id="SHO51246.1"/>
    </source>
</evidence>
<dbReference type="STRING" id="1121345.SAMN02745217_03086"/>
<dbReference type="EMBL" id="FRFD01000009">
    <property type="protein sequence ID" value="SHO51246.1"/>
    <property type="molecule type" value="Genomic_DNA"/>
</dbReference>
<dbReference type="Proteomes" id="UP000184612">
    <property type="component" value="Unassembled WGS sequence"/>
</dbReference>
<feature type="transmembrane region" description="Helical" evidence="1">
    <location>
        <begin position="487"/>
        <end position="512"/>
    </location>
</feature>
<gene>
    <name evidence="2" type="ORF">SAMN02745217_03086</name>
</gene>
<feature type="transmembrane region" description="Helical" evidence="1">
    <location>
        <begin position="392"/>
        <end position="409"/>
    </location>
</feature>
<protein>
    <submittedName>
        <fullName evidence="2">ABC-2 type transport system permease protein</fullName>
    </submittedName>
</protein>
<dbReference type="AlphaFoldDB" id="A0A1M7YF84"/>
<evidence type="ECO:0000256" key="1">
    <source>
        <dbReference type="SAM" id="Phobius"/>
    </source>
</evidence>
<feature type="transmembrane region" description="Helical" evidence="1">
    <location>
        <begin position="463"/>
        <end position="481"/>
    </location>
</feature>